<reference evidence="12 13" key="1">
    <citation type="submission" date="2015-12" db="EMBL/GenBank/DDBJ databases">
        <title>The genome of Folsomia candida.</title>
        <authorList>
            <person name="Faddeeva A."/>
            <person name="Derks M.F."/>
            <person name="Anvar Y."/>
            <person name="Smit S."/>
            <person name="Van Straalen N."/>
            <person name="Roelofs D."/>
        </authorList>
    </citation>
    <scope>NUCLEOTIDE SEQUENCE [LARGE SCALE GENOMIC DNA]</scope>
    <source>
        <strain evidence="12 13">VU population</strain>
        <tissue evidence="12">Whole body</tissue>
    </source>
</reference>
<feature type="transmembrane region" description="Helical" evidence="8">
    <location>
        <begin position="791"/>
        <end position="812"/>
    </location>
</feature>
<feature type="transmembrane region" description="Helical" evidence="8">
    <location>
        <begin position="514"/>
        <end position="537"/>
    </location>
</feature>
<dbReference type="Pfam" id="PF16178">
    <property type="entry name" value="Anoct_dimer"/>
    <property type="match status" value="1"/>
</dbReference>
<evidence type="ECO:0000259" key="11">
    <source>
        <dbReference type="Pfam" id="PF16178"/>
    </source>
</evidence>
<dbReference type="PANTHER" id="PTHR12308:SF83">
    <property type="entry name" value="ANOCTAMIN"/>
    <property type="match status" value="1"/>
</dbReference>
<comment type="caution">
    <text evidence="8">Lacks conserved residue(s) required for the propagation of feature annotation.</text>
</comment>
<dbReference type="Pfam" id="PF04547">
    <property type="entry name" value="Anoctamin"/>
    <property type="match status" value="1"/>
</dbReference>
<dbReference type="GO" id="GO:0005254">
    <property type="term" value="F:chloride channel activity"/>
    <property type="evidence" value="ECO:0007669"/>
    <property type="project" value="TreeGrafter"/>
</dbReference>
<dbReference type="OMA" id="NYKRPVA"/>
<evidence type="ECO:0000256" key="5">
    <source>
        <dbReference type="ARBA" id="ARBA00022989"/>
    </source>
</evidence>
<dbReference type="Proteomes" id="UP000198287">
    <property type="component" value="Unassembled WGS sequence"/>
</dbReference>
<evidence type="ECO:0000313" key="12">
    <source>
        <dbReference type="EMBL" id="OXA61028.1"/>
    </source>
</evidence>
<feature type="domain" description="Anoctamin dimerisation" evidence="11">
    <location>
        <begin position="47"/>
        <end position="263"/>
    </location>
</feature>
<feature type="transmembrane region" description="Helical" evidence="8">
    <location>
        <begin position="628"/>
        <end position="654"/>
    </location>
</feature>
<feature type="compositionally biased region" description="Basic and acidic residues" evidence="9">
    <location>
        <begin position="10"/>
        <end position="19"/>
    </location>
</feature>
<comment type="similarity">
    <text evidence="2 8">Belongs to the anoctamin family.</text>
</comment>
<keyword evidence="5 8" id="KW-1133">Transmembrane helix</keyword>
<dbReference type="STRING" id="158441.A0A226EUY4"/>
<dbReference type="GO" id="GO:0005886">
    <property type="term" value="C:plasma membrane"/>
    <property type="evidence" value="ECO:0007669"/>
    <property type="project" value="UniProtKB-SubCell"/>
</dbReference>
<evidence type="ECO:0000256" key="4">
    <source>
        <dbReference type="ARBA" id="ARBA00022692"/>
    </source>
</evidence>
<evidence type="ECO:0000256" key="2">
    <source>
        <dbReference type="ARBA" id="ARBA00009671"/>
    </source>
</evidence>
<evidence type="ECO:0000256" key="6">
    <source>
        <dbReference type="ARBA" id="ARBA00023136"/>
    </source>
</evidence>
<name>A0A226EUY4_FOLCA</name>
<sequence length="901" mass="104857">MAVVTVSEDAVEKENGKKEDEEEDDATEYLNLEPEPLEPGSAMDPDRIDFVLVWNGQIETANSAKSIEKRKVFETHLEKEGLVLSREVLRSKKLHFLKIHAPLEVLQRYAEILRLQMPIKEIPGTLDLHQKRRTLLDMLPIKALCTLSYFQVNTVLFPKFEQRVTAPYNKEKHYLFDVDETNEIAYFNPAIRSRIVHFILKRKRYKEDDTDTLAFGYERLIESDVYCAGYPLHDGDYNAVNCQRGLLYYYWASFRNCLKFQPLDSVRSYFGVKIAVYYAWLGFYTQMLIVPAILGVISFVYGAASISTDRYTQEICDAHSETIMCPLCDVTCTYWNLSSICFHSKFTQTFDNDSTAIFAFFMSIWTVVFLEFWKRYSAELNYRWDLNNFDSDQLPRPEFAARLKDSKAKRFNYITNSIEPAVPFWQIKLPFTFISLTGVMILIFVALAASVGVVVYRISTLVAVSSWPNALMLVNFTAAFINLIFILGFSWIYRPIAKWLTDLEIPRTFQEYEASFAFKLYALQFINHYASLFYIAYFKGNFVGSPNKYTKLFGRWRQEELSVILVGKQTLNSIMEMIIPYFQKLYNNQQLKRVSKENVEVIQHQIVKDYKLLAWDSDHLTEEYLEMVIQYGFVTIFVAAFPLAPFFALINNIFELRFDAQKLLKHHRRPISIRVKGIGVWYQIIDTVAKFAVLSNAFIIAITSNFVPKIVYRFFILERNDTRYGTLVGFLNHTLSKYAIEDLEKTPDPTRSDGLSPPPSSCNFPAYRNDYSSPGKYEYTDEHWKVWLGRVIFVIAFENIVATCFMFIRWAIPDVPEEIKIEIQREQYLTNELIIKQELLRARGVISEAQCFHKVHPEDLEKVVNKTDFEMYGQYINTFDISTTTSSSNSFLSFLKGTGKH</sequence>
<dbReference type="InterPro" id="IPR049452">
    <property type="entry name" value="Anoctamin_TM"/>
</dbReference>
<dbReference type="InterPro" id="IPR032394">
    <property type="entry name" value="Anoct_dimer"/>
</dbReference>
<evidence type="ECO:0000256" key="1">
    <source>
        <dbReference type="ARBA" id="ARBA00004651"/>
    </source>
</evidence>
<evidence type="ECO:0000256" key="9">
    <source>
        <dbReference type="SAM" id="MobiDB-lite"/>
    </source>
</evidence>
<proteinExistence type="inferred from homology"/>
<gene>
    <name evidence="12" type="ORF">Fcan01_06023</name>
</gene>
<dbReference type="PANTHER" id="PTHR12308">
    <property type="entry name" value="ANOCTAMIN"/>
    <property type="match status" value="1"/>
</dbReference>
<evidence type="ECO:0000256" key="8">
    <source>
        <dbReference type="RuleBase" id="RU280814"/>
    </source>
</evidence>
<feature type="region of interest" description="Disordered" evidence="9">
    <location>
        <begin position="1"/>
        <end position="43"/>
    </location>
</feature>
<feature type="transmembrane region" description="Helical" evidence="8">
    <location>
        <begin position="433"/>
        <end position="458"/>
    </location>
</feature>
<comment type="caution">
    <text evidence="12">The sequence shown here is derived from an EMBL/GenBank/DDBJ whole genome shotgun (WGS) entry which is preliminary data.</text>
</comment>
<keyword evidence="4 8" id="KW-0812">Transmembrane</keyword>
<keyword evidence="3" id="KW-1003">Cell membrane</keyword>
<evidence type="ECO:0000256" key="7">
    <source>
        <dbReference type="ARBA" id="ARBA00023180"/>
    </source>
</evidence>
<evidence type="ECO:0000256" key="3">
    <source>
        <dbReference type="ARBA" id="ARBA00022475"/>
    </source>
</evidence>
<dbReference type="OrthoDB" id="296386at2759"/>
<keyword evidence="13" id="KW-1185">Reference proteome</keyword>
<dbReference type="InterPro" id="IPR007632">
    <property type="entry name" value="Anoctamin"/>
</dbReference>
<evidence type="ECO:0000313" key="13">
    <source>
        <dbReference type="Proteomes" id="UP000198287"/>
    </source>
</evidence>
<accession>A0A226EUY4</accession>
<keyword evidence="7" id="KW-0325">Glycoprotein</keyword>
<feature type="transmembrane region" description="Helical" evidence="8">
    <location>
        <begin position="470"/>
        <end position="493"/>
    </location>
</feature>
<organism evidence="12 13">
    <name type="scientific">Folsomia candida</name>
    <name type="common">Springtail</name>
    <dbReference type="NCBI Taxonomy" id="158441"/>
    <lineage>
        <taxon>Eukaryota</taxon>
        <taxon>Metazoa</taxon>
        <taxon>Ecdysozoa</taxon>
        <taxon>Arthropoda</taxon>
        <taxon>Hexapoda</taxon>
        <taxon>Collembola</taxon>
        <taxon>Entomobryomorpha</taxon>
        <taxon>Isotomoidea</taxon>
        <taxon>Isotomidae</taxon>
        <taxon>Proisotominae</taxon>
        <taxon>Folsomia</taxon>
    </lineage>
</organism>
<dbReference type="GO" id="GO:0046983">
    <property type="term" value="F:protein dimerization activity"/>
    <property type="evidence" value="ECO:0007669"/>
    <property type="project" value="InterPro"/>
</dbReference>
<comment type="subcellular location">
    <subcellularLocation>
        <location evidence="1">Cell membrane</location>
        <topology evidence="1">Multi-pass membrane protein</topology>
    </subcellularLocation>
    <subcellularLocation>
        <location evidence="8">Membrane</location>
        <topology evidence="8">Multi-pass membrane protein</topology>
    </subcellularLocation>
</comment>
<dbReference type="AlphaFoldDB" id="A0A226EUY4"/>
<keyword evidence="6 8" id="KW-0472">Membrane</keyword>
<evidence type="ECO:0000259" key="10">
    <source>
        <dbReference type="Pfam" id="PF04547"/>
    </source>
</evidence>
<protein>
    <recommendedName>
        <fullName evidence="8">Anoctamin</fullName>
    </recommendedName>
</protein>
<feature type="domain" description="Anoctamin transmembrane" evidence="10">
    <location>
        <begin position="266"/>
        <end position="826"/>
    </location>
</feature>
<feature type="transmembrane region" description="Helical" evidence="8">
    <location>
        <begin position="355"/>
        <end position="373"/>
    </location>
</feature>
<feature type="transmembrane region" description="Helical" evidence="8">
    <location>
        <begin position="277"/>
        <end position="301"/>
    </location>
</feature>
<dbReference type="EMBL" id="LNIX01000002">
    <property type="protein sequence ID" value="OXA61028.1"/>
    <property type="molecule type" value="Genomic_DNA"/>
</dbReference>